<keyword evidence="3" id="KW-0949">S-adenosyl-L-methionine</keyword>
<proteinExistence type="predicted"/>
<accession>A0A285D5H2</accession>
<evidence type="ECO:0000313" key="6">
    <source>
        <dbReference type="Proteomes" id="UP000219546"/>
    </source>
</evidence>
<dbReference type="Pfam" id="PF13649">
    <property type="entry name" value="Methyltransf_25"/>
    <property type="match status" value="1"/>
</dbReference>
<dbReference type="OrthoDB" id="9804312at2"/>
<keyword evidence="1 5" id="KW-0489">Methyltransferase</keyword>
<dbReference type="PANTHER" id="PTHR43464">
    <property type="entry name" value="METHYLTRANSFERASE"/>
    <property type="match status" value="1"/>
</dbReference>
<dbReference type="CDD" id="cd02440">
    <property type="entry name" value="AdoMet_MTases"/>
    <property type="match status" value="1"/>
</dbReference>
<name>A0A285D5H2_9BACI</name>
<sequence>MSKNESIQTIDDVLNMLDHLIKENSRFEWDAFYTNREKNIPFFANKPDENLVEYFDSGQLTIGNVLELGCGPGRNAIYLAEKGCKVDALDLSEEAIQWGNERAKEKAVNVNFILKNIFEMEIGENSYDLVYDSGCFHHIAPHRRISYLQLLHKAIAPGGYFALTCFIENGEFGGSTISDWDVYRHFSLHGGLGFTEDKLRNIFKDFEVIEIRRMKDVEHSASVFGTSGLLAALFHKKL</sequence>
<gene>
    <name evidence="5" type="ORF">SAMN05877753_110156</name>
</gene>
<dbReference type="InterPro" id="IPR029063">
    <property type="entry name" value="SAM-dependent_MTases_sf"/>
</dbReference>
<reference evidence="5 6" key="1">
    <citation type="submission" date="2017-08" db="EMBL/GenBank/DDBJ databases">
        <authorList>
            <person name="de Groot N.N."/>
        </authorList>
    </citation>
    <scope>NUCLEOTIDE SEQUENCE [LARGE SCALE GENOMIC DNA]</scope>
    <source>
        <strain evidence="5 6">JC228</strain>
    </source>
</reference>
<dbReference type="Proteomes" id="UP000219546">
    <property type="component" value="Unassembled WGS sequence"/>
</dbReference>
<dbReference type="RefSeq" id="WP_097160191.1">
    <property type="nucleotide sequence ID" value="NZ_JBEPMQ010000011.1"/>
</dbReference>
<keyword evidence="2 5" id="KW-0808">Transferase</keyword>
<organism evidence="5 6">
    <name type="scientific">Bacillus oleivorans</name>
    <dbReference type="NCBI Taxonomy" id="1448271"/>
    <lineage>
        <taxon>Bacteria</taxon>
        <taxon>Bacillati</taxon>
        <taxon>Bacillota</taxon>
        <taxon>Bacilli</taxon>
        <taxon>Bacillales</taxon>
        <taxon>Bacillaceae</taxon>
        <taxon>Bacillus</taxon>
    </lineage>
</organism>
<protein>
    <submittedName>
        <fullName evidence="5">Methyltransferase family protein</fullName>
    </submittedName>
</protein>
<keyword evidence="6" id="KW-1185">Reference proteome</keyword>
<dbReference type="AlphaFoldDB" id="A0A285D5H2"/>
<dbReference type="PANTHER" id="PTHR43464:SF19">
    <property type="entry name" value="UBIQUINONE BIOSYNTHESIS O-METHYLTRANSFERASE, MITOCHONDRIAL"/>
    <property type="match status" value="1"/>
</dbReference>
<dbReference type="GO" id="GO:0032259">
    <property type="term" value="P:methylation"/>
    <property type="evidence" value="ECO:0007669"/>
    <property type="project" value="UniProtKB-KW"/>
</dbReference>
<dbReference type="Gene3D" id="3.40.50.150">
    <property type="entry name" value="Vaccinia Virus protein VP39"/>
    <property type="match status" value="1"/>
</dbReference>
<evidence type="ECO:0000259" key="4">
    <source>
        <dbReference type="Pfam" id="PF13649"/>
    </source>
</evidence>
<evidence type="ECO:0000256" key="1">
    <source>
        <dbReference type="ARBA" id="ARBA00022603"/>
    </source>
</evidence>
<dbReference type="GO" id="GO:0008168">
    <property type="term" value="F:methyltransferase activity"/>
    <property type="evidence" value="ECO:0007669"/>
    <property type="project" value="UniProtKB-KW"/>
</dbReference>
<feature type="domain" description="Methyltransferase" evidence="4">
    <location>
        <begin position="65"/>
        <end position="159"/>
    </location>
</feature>
<dbReference type="EMBL" id="OAOP01000010">
    <property type="protein sequence ID" value="SNX74915.1"/>
    <property type="molecule type" value="Genomic_DNA"/>
</dbReference>
<evidence type="ECO:0000256" key="3">
    <source>
        <dbReference type="ARBA" id="ARBA00022691"/>
    </source>
</evidence>
<evidence type="ECO:0000313" key="5">
    <source>
        <dbReference type="EMBL" id="SNX74915.1"/>
    </source>
</evidence>
<dbReference type="SUPFAM" id="SSF53335">
    <property type="entry name" value="S-adenosyl-L-methionine-dependent methyltransferases"/>
    <property type="match status" value="1"/>
</dbReference>
<dbReference type="InterPro" id="IPR041698">
    <property type="entry name" value="Methyltransf_25"/>
</dbReference>
<evidence type="ECO:0000256" key="2">
    <source>
        <dbReference type="ARBA" id="ARBA00022679"/>
    </source>
</evidence>